<dbReference type="Pfam" id="PF13489">
    <property type="entry name" value="Methyltransf_23"/>
    <property type="match status" value="1"/>
</dbReference>
<protein>
    <submittedName>
        <fullName evidence="1">Class I SAM-dependent methyltransferase</fullName>
    </submittedName>
</protein>
<keyword evidence="1" id="KW-0489">Methyltransferase</keyword>
<dbReference type="EMBL" id="QOWE01000011">
    <property type="protein sequence ID" value="RCR68724.1"/>
    <property type="molecule type" value="Genomic_DNA"/>
</dbReference>
<proteinExistence type="predicted"/>
<dbReference type="GO" id="GO:0008168">
    <property type="term" value="F:methyltransferase activity"/>
    <property type="evidence" value="ECO:0007669"/>
    <property type="project" value="UniProtKB-KW"/>
</dbReference>
<dbReference type="SUPFAM" id="SSF53335">
    <property type="entry name" value="S-adenosyl-L-methionine-dependent methyltransferases"/>
    <property type="match status" value="1"/>
</dbReference>
<keyword evidence="2" id="KW-1185">Reference proteome</keyword>
<accession>A0A368JPY9</accession>
<evidence type="ECO:0000313" key="2">
    <source>
        <dbReference type="Proteomes" id="UP000253383"/>
    </source>
</evidence>
<dbReference type="OrthoDB" id="9791837at2"/>
<dbReference type="Gene3D" id="3.40.50.150">
    <property type="entry name" value="Vaccinia Virus protein VP39"/>
    <property type="match status" value="1"/>
</dbReference>
<reference evidence="1 2" key="1">
    <citation type="submission" date="2018-07" db="EMBL/GenBank/DDBJ databases">
        <title>Genome analysis of Larkinella rosea.</title>
        <authorList>
            <person name="Zhou Z."/>
            <person name="Wang G."/>
        </authorList>
    </citation>
    <scope>NUCLEOTIDE SEQUENCE [LARGE SCALE GENOMIC DNA]</scope>
    <source>
        <strain evidence="2">zzj9</strain>
    </source>
</reference>
<dbReference type="PANTHER" id="PTHR43861">
    <property type="entry name" value="TRANS-ACONITATE 2-METHYLTRANSFERASE-RELATED"/>
    <property type="match status" value="1"/>
</dbReference>
<keyword evidence="1" id="KW-0808">Transferase</keyword>
<gene>
    <name evidence="1" type="ORF">DUE52_14675</name>
</gene>
<dbReference type="CDD" id="cd02440">
    <property type="entry name" value="AdoMet_MTases"/>
    <property type="match status" value="1"/>
</dbReference>
<dbReference type="RefSeq" id="WP_114406775.1">
    <property type="nucleotide sequence ID" value="NZ_QOWE01000011.1"/>
</dbReference>
<sequence>MKCRICGSEKEKKYFKAKEMMLGTREEFIYFQCDQCHCLQIEEIPGNLSQYYPEGYNGFEAPKKNIFGGIKGAIRKYKYKASLFPKTTFSGLLKAFFQAKQYDILGSLSLTMQSKILDVGSGEGAFLYPLYELGMKQVQGVDPFIKETIVYPNGYKVVKNQIYTVTGKWDIILYNHSFEHVPDPLDHLLAVSKLLKPGGICVIRIPTVTSYAWEQYGTDWFQLDAPRHLFLHSVESMKLLISKAGLKLEDIIYDSTHAQFTNSEKYKNNIGLYEDSKSLYSGYIDRKLKKEKYKRLARQLNKENRGDQAAFIIKN</sequence>
<dbReference type="Proteomes" id="UP000253383">
    <property type="component" value="Unassembled WGS sequence"/>
</dbReference>
<comment type="caution">
    <text evidence="1">The sequence shown here is derived from an EMBL/GenBank/DDBJ whole genome shotgun (WGS) entry which is preliminary data.</text>
</comment>
<dbReference type="InterPro" id="IPR029063">
    <property type="entry name" value="SAM-dependent_MTases_sf"/>
</dbReference>
<organism evidence="1 2">
    <name type="scientific">Larkinella punicea</name>
    <dbReference type="NCBI Taxonomy" id="2315727"/>
    <lineage>
        <taxon>Bacteria</taxon>
        <taxon>Pseudomonadati</taxon>
        <taxon>Bacteroidota</taxon>
        <taxon>Cytophagia</taxon>
        <taxon>Cytophagales</taxon>
        <taxon>Spirosomataceae</taxon>
        <taxon>Larkinella</taxon>
    </lineage>
</organism>
<evidence type="ECO:0000313" key="1">
    <source>
        <dbReference type="EMBL" id="RCR68724.1"/>
    </source>
</evidence>
<dbReference type="GO" id="GO:0032259">
    <property type="term" value="P:methylation"/>
    <property type="evidence" value="ECO:0007669"/>
    <property type="project" value="UniProtKB-KW"/>
</dbReference>
<dbReference type="AlphaFoldDB" id="A0A368JPY9"/>
<name>A0A368JPY9_9BACT</name>